<reference evidence="4" key="1">
    <citation type="submission" date="2023-06" db="EMBL/GenBank/DDBJ databases">
        <title>Identification of two novel mycobacterium reveal diversities and complexities of Mycobacterium gordonae clade.</title>
        <authorList>
            <person name="Matsumoto Y."/>
            <person name="Nakamura S."/>
            <person name="Motooka D."/>
            <person name="Fukushima K."/>
        </authorList>
    </citation>
    <scope>NUCLEOTIDE SEQUENCE</scope>
    <source>
        <strain evidence="4">TY812</strain>
    </source>
</reference>
<organism evidence="4 5">
    <name type="scientific">Mycobacterium paragordonae</name>
    <dbReference type="NCBI Taxonomy" id="1389713"/>
    <lineage>
        <taxon>Bacteria</taxon>
        <taxon>Bacillati</taxon>
        <taxon>Actinomycetota</taxon>
        <taxon>Actinomycetes</taxon>
        <taxon>Mycobacteriales</taxon>
        <taxon>Mycobacteriaceae</taxon>
        <taxon>Mycobacterium</taxon>
    </lineage>
</organism>
<dbReference type="InterPro" id="IPR008979">
    <property type="entry name" value="Galactose-bd-like_sf"/>
</dbReference>
<dbReference type="Proteomes" id="UP001229081">
    <property type="component" value="Unassembled WGS sequence"/>
</dbReference>
<keyword evidence="2" id="KW-0472">Membrane</keyword>
<dbReference type="RefSeq" id="WP_306256086.1">
    <property type="nucleotide sequence ID" value="NZ_JAUFSA010000007.1"/>
</dbReference>
<keyword evidence="2" id="KW-1133">Transmembrane helix</keyword>
<evidence type="ECO:0000256" key="2">
    <source>
        <dbReference type="SAM" id="Phobius"/>
    </source>
</evidence>
<comment type="caution">
    <text evidence="4">The sequence shown here is derived from an EMBL/GenBank/DDBJ whole genome shotgun (WGS) entry which is preliminary data.</text>
</comment>
<keyword evidence="2" id="KW-0812">Transmembrane</keyword>
<accession>A0AAJ1SBV2</accession>
<proteinExistence type="predicted"/>
<evidence type="ECO:0000256" key="1">
    <source>
        <dbReference type="SAM" id="MobiDB-lite"/>
    </source>
</evidence>
<evidence type="ECO:0000259" key="3">
    <source>
        <dbReference type="PROSITE" id="PS50022"/>
    </source>
</evidence>
<dbReference type="EMBL" id="JAUFSA010000007">
    <property type="protein sequence ID" value="MDP7739657.1"/>
    <property type="molecule type" value="Genomic_DNA"/>
</dbReference>
<name>A0AAJ1SBV2_9MYCO</name>
<dbReference type="InterPro" id="IPR000421">
    <property type="entry name" value="FA58C"/>
</dbReference>
<evidence type="ECO:0000313" key="4">
    <source>
        <dbReference type="EMBL" id="MDP7739657.1"/>
    </source>
</evidence>
<protein>
    <submittedName>
        <fullName evidence="4">Discoidin domain-containing protein</fullName>
    </submittedName>
</protein>
<sequence length="353" mass="37412">MSSDSSVTDVFVAHRARILAILAPRDEQTSDGSPTCHKQTQQNAGGQSAAPQDDLPAETDGHDYADGGVVVTSSSSAGFLQFASADDLDEDHDADPDDDSSDDNGIDDDDSDDAPGPLQLNRWATVRQKLSKVDWKSTKVRIGGLAATVAIVGLVVVAFKPEPPGPAPLMISAAPASTTTPPPTPLVDGPIKIASSTAKCPGSGEDSSNAFDGQLDTAWVCKTSYGPGQKLVINLGEPYVISRLTIVPGFNKFGTNGDQWTQYQTVTRIRWLFGAFDPNKPCNLDNNCLETNTDNRRESVPVFVTPNKTASVITMVVLKTTPPPNSGDLLNDHTGQADSFAVSEIQVIGHRPQ</sequence>
<feature type="region of interest" description="Disordered" evidence="1">
    <location>
        <begin position="23"/>
        <end position="70"/>
    </location>
</feature>
<feature type="region of interest" description="Disordered" evidence="1">
    <location>
        <begin position="88"/>
        <end position="119"/>
    </location>
</feature>
<dbReference type="PROSITE" id="PS50022">
    <property type="entry name" value="FA58C_3"/>
    <property type="match status" value="1"/>
</dbReference>
<dbReference type="AlphaFoldDB" id="A0AAJ1SBV2"/>
<dbReference type="Pfam" id="PF00754">
    <property type="entry name" value="F5_F8_type_C"/>
    <property type="match status" value="1"/>
</dbReference>
<evidence type="ECO:0000313" key="5">
    <source>
        <dbReference type="Proteomes" id="UP001229081"/>
    </source>
</evidence>
<dbReference type="SUPFAM" id="SSF49785">
    <property type="entry name" value="Galactose-binding domain-like"/>
    <property type="match status" value="1"/>
</dbReference>
<feature type="compositionally biased region" description="Acidic residues" evidence="1">
    <location>
        <begin position="88"/>
        <end position="113"/>
    </location>
</feature>
<feature type="domain" description="F5/8 type C" evidence="3">
    <location>
        <begin position="179"/>
        <end position="246"/>
    </location>
</feature>
<gene>
    <name evidence="4" type="ORF">QXL92_33565</name>
</gene>
<dbReference type="Gene3D" id="2.60.120.260">
    <property type="entry name" value="Galactose-binding domain-like"/>
    <property type="match status" value="1"/>
</dbReference>
<feature type="transmembrane region" description="Helical" evidence="2">
    <location>
        <begin position="140"/>
        <end position="159"/>
    </location>
</feature>
<feature type="compositionally biased region" description="Polar residues" evidence="1">
    <location>
        <begin position="30"/>
        <end position="50"/>
    </location>
</feature>